<dbReference type="InterPro" id="IPR050923">
    <property type="entry name" value="Cell_Proc_Reg/RNA_Proc"/>
</dbReference>
<evidence type="ECO:0000259" key="2">
    <source>
        <dbReference type="PROSITE" id="PS50006"/>
    </source>
</evidence>
<feature type="compositionally biased region" description="Basic and acidic residues" evidence="1">
    <location>
        <begin position="427"/>
        <end position="444"/>
    </location>
</feature>
<reference evidence="4" key="1">
    <citation type="journal article" date="2013" name="Science">
        <title>The Amborella genome and the evolution of flowering plants.</title>
        <authorList>
            <consortium name="Amborella Genome Project"/>
        </authorList>
    </citation>
    <scope>NUCLEOTIDE SEQUENCE [LARGE SCALE GENOMIC DNA]</scope>
</reference>
<dbReference type="FunFam" id="2.60.200.20:FF:000028">
    <property type="entry name" value="FHA domain-containing protein DDL"/>
    <property type="match status" value="1"/>
</dbReference>
<feature type="compositionally biased region" description="Basic and acidic residues" evidence="1">
    <location>
        <begin position="468"/>
        <end position="519"/>
    </location>
</feature>
<dbReference type="Pfam" id="PF00498">
    <property type="entry name" value="FHA"/>
    <property type="match status" value="1"/>
</dbReference>
<organism evidence="3 4">
    <name type="scientific">Amborella trichopoda</name>
    <dbReference type="NCBI Taxonomy" id="13333"/>
    <lineage>
        <taxon>Eukaryota</taxon>
        <taxon>Viridiplantae</taxon>
        <taxon>Streptophyta</taxon>
        <taxon>Embryophyta</taxon>
        <taxon>Tracheophyta</taxon>
        <taxon>Spermatophyta</taxon>
        <taxon>Magnoliopsida</taxon>
        <taxon>Amborellales</taxon>
        <taxon>Amborellaceae</taxon>
        <taxon>Amborella</taxon>
    </lineage>
</organism>
<feature type="compositionally biased region" description="Polar residues" evidence="1">
    <location>
        <begin position="155"/>
        <end position="179"/>
    </location>
</feature>
<feature type="compositionally biased region" description="Basic and acidic residues" evidence="1">
    <location>
        <begin position="308"/>
        <end position="324"/>
    </location>
</feature>
<feature type="compositionally biased region" description="Polar residues" evidence="1">
    <location>
        <begin position="328"/>
        <end position="340"/>
    </location>
</feature>
<feature type="compositionally biased region" description="Basic and acidic residues" evidence="1">
    <location>
        <begin position="550"/>
        <end position="578"/>
    </location>
</feature>
<feature type="compositionally biased region" description="Low complexity" evidence="1">
    <location>
        <begin position="449"/>
        <end position="460"/>
    </location>
</feature>
<evidence type="ECO:0000256" key="1">
    <source>
        <dbReference type="SAM" id="MobiDB-lite"/>
    </source>
</evidence>
<feature type="compositionally biased region" description="Polar residues" evidence="1">
    <location>
        <begin position="407"/>
        <end position="420"/>
    </location>
</feature>
<sequence>MVGPKTLGTAIERKTLATPCKPVLIDLRERIQHCQLTVTPSRRAQNKAALGEFLINGVSSTGSKTLKGFLRLTELSTSYNHVIPISSINLSLLVSVASWPEIILRPCECINFDLTSPHFSSFGETVGKVMPNLLPFDIRICRDEGVRRECCRNWTGPNQPMSPSVNPRSPARRSSSDWSGSPPRRQSSPYPRPSRRRSPPRKENFLFGRRTSPRLRSPDRGTYHRTRSPTTEKVRSQNRSPNYLRSPVRSGSPYARPSSPSTKHLRRAQEEREVDELRDREPKGSKNVMSGSPRSQSPSLRTKHLRQARAERGMDKSRDGEYKKSKNARSGSPHLQSPSPRTIRLRQAQAEREADKLTDRGQKKSNNLRVGSPHSRSPSPRAKHLRRPQEEREADKLRDRNHKRSSIVRSGSPDSQSPSPRTMRIRRAQEEREADKLRDSEYKKRNNVRSGSPYSRSPSPHAKHLKRAHAERELDKSDREHRRSDNKDDDRGRHRERGSDKDLSVERKSMRDMRDDFSSRSKHGRSISPRDRGHWNKRGSESPPRIANDYGKDHHQSAKAGARDEVAHQRGEQQRDGNNDSLAKMKAAEEALETKPKQQPSFELSGKLAAETNRVRGVTLLFTEPPEARKPDIRWRLYVFKAGEVLKEPLYVHRQSCYLFGRERRVADIPTDHPSCSKQHAVLQYRLVEKEEPDGMLSKQVRPYLMDLGSTNGTFINDNLMEPQRYYELFEKDTIKFGNSSREYVILHENSA</sequence>
<dbReference type="GO" id="GO:0003729">
    <property type="term" value="F:mRNA binding"/>
    <property type="evidence" value="ECO:0000318"/>
    <property type="project" value="GO_Central"/>
</dbReference>
<feature type="region of interest" description="Disordered" evidence="1">
    <location>
        <begin position="153"/>
        <end position="581"/>
    </location>
</feature>
<protein>
    <recommendedName>
        <fullName evidence="2">FHA domain-containing protein</fullName>
    </recommendedName>
</protein>
<dbReference type="SMART" id="SM00240">
    <property type="entry name" value="FHA"/>
    <property type="match status" value="1"/>
</dbReference>
<name>U5DDN9_AMBTC</name>
<feature type="compositionally biased region" description="Basic and acidic residues" evidence="1">
    <location>
        <begin position="349"/>
        <end position="362"/>
    </location>
</feature>
<dbReference type="AlphaFoldDB" id="U5DDN9"/>
<feature type="compositionally biased region" description="Basic and acidic residues" evidence="1">
    <location>
        <begin position="387"/>
        <end position="398"/>
    </location>
</feature>
<dbReference type="STRING" id="13333.U5DDN9"/>
<dbReference type="GO" id="GO:0035196">
    <property type="term" value="P:miRNA processing"/>
    <property type="evidence" value="ECO:0000318"/>
    <property type="project" value="GO_Central"/>
</dbReference>
<dbReference type="HOGENOM" id="CLU_370221_0_0_1"/>
<evidence type="ECO:0000313" key="4">
    <source>
        <dbReference type="Proteomes" id="UP000017836"/>
    </source>
</evidence>
<accession>U5DDN9</accession>
<feature type="compositionally biased region" description="Basic and acidic residues" evidence="1">
    <location>
        <begin position="267"/>
        <end position="284"/>
    </location>
</feature>
<feature type="compositionally biased region" description="Basic and acidic residues" evidence="1">
    <location>
        <begin position="528"/>
        <end position="540"/>
    </location>
</feature>
<feature type="compositionally biased region" description="Polar residues" evidence="1">
    <location>
        <begin position="287"/>
        <end position="300"/>
    </location>
</feature>
<dbReference type="EMBL" id="KI392068">
    <property type="protein sequence ID" value="ERN19522.1"/>
    <property type="molecule type" value="Genomic_DNA"/>
</dbReference>
<dbReference type="InterPro" id="IPR000253">
    <property type="entry name" value="FHA_dom"/>
</dbReference>
<feature type="domain" description="FHA" evidence="2">
    <location>
        <begin position="658"/>
        <end position="721"/>
    </location>
</feature>
<feature type="compositionally biased region" description="Polar residues" evidence="1">
    <location>
        <begin position="364"/>
        <end position="378"/>
    </location>
</feature>
<dbReference type="InterPro" id="IPR008984">
    <property type="entry name" value="SMAD_FHA_dom_sf"/>
</dbReference>
<dbReference type="Gramene" id="ERN19522">
    <property type="protein sequence ID" value="ERN19522"/>
    <property type="gene ID" value="AMTR_s00062p00040090"/>
</dbReference>
<keyword evidence="4" id="KW-1185">Reference proteome</keyword>
<dbReference type="PROSITE" id="PS50006">
    <property type="entry name" value="FHA_DOMAIN"/>
    <property type="match status" value="1"/>
</dbReference>
<proteinExistence type="predicted"/>
<dbReference type="GO" id="GO:0005634">
    <property type="term" value="C:nucleus"/>
    <property type="evidence" value="ECO:0000318"/>
    <property type="project" value="GO_Central"/>
</dbReference>
<dbReference type="Proteomes" id="UP000017836">
    <property type="component" value="Unassembled WGS sequence"/>
</dbReference>
<evidence type="ECO:0000313" key="3">
    <source>
        <dbReference type="EMBL" id="ERN19522.1"/>
    </source>
</evidence>
<dbReference type="PANTHER" id="PTHR23308">
    <property type="entry name" value="NUCLEAR INHIBITOR OF PROTEIN PHOSPHATASE-1"/>
    <property type="match status" value="1"/>
</dbReference>
<gene>
    <name evidence="3" type="ORF">AMTR_s00062p00040090</name>
</gene>
<dbReference type="SUPFAM" id="SSF49879">
    <property type="entry name" value="SMAD/FHA domain"/>
    <property type="match status" value="1"/>
</dbReference>
<dbReference type="Gene3D" id="2.60.200.20">
    <property type="match status" value="1"/>
</dbReference>
<dbReference type="eggNOG" id="KOG1882">
    <property type="taxonomic scope" value="Eukaryota"/>
</dbReference>